<dbReference type="GO" id="GO:0016491">
    <property type="term" value="F:oxidoreductase activity"/>
    <property type="evidence" value="ECO:0007669"/>
    <property type="project" value="UniProtKB-KW"/>
</dbReference>
<dbReference type="InterPro" id="IPR029479">
    <property type="entry name" value="Nitroreductase"/>
</dbReference>
<dbReference type="Pfam" id="PF00881">
    <property type="entry name" value="Nitroreductase"/>
    <property type="match status" value="1"/>
</dbReference>
<organism evidence="5 6">
    <name type="scientific">Propionivibrio dicarboxylicus</name>
    <dbReference type="NCBI Taxonomy" id="83767"/>
    <lineage>
        <taxon>Bacteria</taxon>
        <taxon>Pseudomonadati</taxon>
        <taxon>Pseudomonadota</taxon>
        <taxon>Betaproteobacteria</taxon>
        <taxon>Rhodocyclales</taxon>
        <taxon>Rhodocyclaceae</taxon>
        <taxon>Propionivibrio</taxon>
    </lineage>
</organism>
<dbReference type="Proteomes" id="UP000198607">
    <property type="component" value="Unassembled WGS sequence"/>
</dbReference>
<dbReference type="PANTHER" id="PTHR43673">
    <property type="entry name" value="NAD(P)H NITROREDUCTASE YDGI-RELATED"/>
    <property type="match status" value="1"/>
</dbReference>
<dbReference type="EMBL" id="FNCY01000001">
    <property type="protein sequence ID" value="SDG71645.1"/>
    <property type="molecule type" value="Genomic_DNA"/>
</dbReference>
<keyword evidence="2" id="KW-0521">NADP</keyword>
<evidence type="ECO:0000259" key="4">
    <source>
        <dbReference type="Pfam" id="PF00881"/>
    </source>
</evidence>
<dbReference type="AlphaFoldDB" id="A0A1G7WI43"/>
<dbReference type="STRING" id="83767.SAMN05660652_00528"/>
<dbReference type="NCBIfam" id="NF008275">
    <property type="entry name" value="PRK11053.1"/>
    <property type="match status" value="1"/>
</dbReference>
<evidence type="ECO:0000256" key="2">
    <source>
        <dbReference type="ARBA" id="ARBA00022857"/>
    </source>
</evidence>
<protein>
    <submittedName>
        <fullName evidence="5">Nitroreductase / dihydropteridine reductase</fullName>
    </submittedName>
</protein>
<gene>
    <name evidence="5" type="ORF">SAMN05660652_00528</name>
</gene>
<dbReference type="OrthoDB" id="9809288at2"/>
<dbReference type="PANTHER" id="PTHR43673:SF10">
    <property type="entry name" value="NADH DEHYDROGENASE_NAD(P)H NITROREDUCTASE XCC3605-RELATED"/>
    <property type="match status" value="1"/>
</dbReference>
<dbReference type="Gene3D" id="3.40.109.10">
    <property type="entry name" value="NADH Oxidase"/>
    <property type="match status" value="1"/>
</dbReference>
<keyword evidence="3" id="KW-0560">Oxidoreductase</keyword>
<evidence type="ECO:0000256" key="1">
    <source>
        <dbReference type="ARBA" id="ARBA00007118"/>
    </source>
</evidence>
<dbReference type="InterPro" id="IPR033878">
    <property type="entry name" value="NfsB-like"/>
</dbReference>
<evidence type="ECO:0000256" key="3">
    <source>
        <dbReference type="ARBA" id="ARBA00023002"/>
    </source>
</evidence>
<dbReference type="RefSeq" id="WP_091932887.1">
    <property type="nucleotide sequence ID" value="NZ_FNCY01000001.1"/>
</dbReference>
<evidence type="ECO:0000313" key="5">
    <source>
        <dbReference type="EMBL" id="SDG71645.1"/>
    </source>
</evidence>
<name>A0A1G7WI43_9RHOO</name>
<sequence>MDITQVALSRRTCKAYDPSRKVSPADVEQLKTLLRYAPSSVNSQPWHFFIVSTDAAKQRLARAAKASTYAANEPKILNASHVIVFCARTSMDDDHLTAVLDQEDRDGRFPKPEGKETQRRGRSFYAGLHRYDFKDTQHWMEKQVYIALGTLLFGASALGIDATPIEGFDQRIVNEELDLRSQGLTSVVMAALGYRSQDDFNADLPKSRLPAETLFTEI</sequence>
<accession>A0A1G7WI43</accession>
<keyword evidence="6" id="KW-1185">Reference proteome</keyword>
<comment type="similarity">
    <text evidence="1">Belongs to the nitroreductase family.</text>
</comment>
<proteinExistence type="inferred from homology"/>
<evidence type="ECO:0000313" key="6">
    <source>
        <dbReference type="Proteomes" id="UP000198607"/>
    </source>
</evidence>
<reference evidence="5 6" key="1">
    <citation type="submission" date="2016-10" db="EMBL/GenBank/DDBJ databases">
        <authorList>
            <person name="de Groot N.N."/>
        </authorList>
    </citation>
    <scope>NUCLEOTIDE SEQUENCE [LARGE SCALE GENOMIC DNA]</scope>
    <source>
        <strain evidence="5 6">DSM 5885</strain>
    </source>
</reference>
<dbReference type="CDD" id="cd02149">
    <property type="entry name" value="NfsB-like"/>
    <property type="match status" value="1"/>
</dbReference>
<feature type="domain" description="Nitroreductase" evidence="4">
    <location>
        <begin position="8"/>
        <end position="194"/>
    </location>
</feature>
<dbReference type="InterPro" id="IPR000415">
    <property type="entry name" value="Nitroreductase-like"/>
</dbReference>
<dbReference type="SUPFAM" id="SSF55469">
    <property type="entry name" value="FMN-dependent nitroreductase-like"/>
    <property type="match status" value="1"/>
</dbReference>